<dbReference type="PANTHER" id="PTHR43047:SF71">
    <property type="entry name" value="HISTIDINE KINASE CONTAINING CHEY-HOMOLOGOUS RECEIVER DOMAIN-RELATED"/>
    <property type="match status" value="1"/>
</dbReference>
<evidence type="ECO:0000256" key="3">
    <source>
        <dbReference type="ARBA" id="ARBA00022543"/>
    </source>
</evidence>
<accession>I0Z2E6</accession>
<feature type="compositionally biased region" description="Basic and acidic residues" evidence="12">
    <location>
        <begin position="1137"/>
        <end position="1149"/>
    </location>
</feature>
<evidence type="ECO:0000256" key="1">
    <source>
        <dbReference type="ARBA" id="ARBA00000085"/>
    </source>
</evidence>
<keyword evidence="3" id="KW-0600">Photoreceptor protein</keyword>
<dbReference type="InterPro" id="IPR011006">
    <property type="entry name" value="CheY-like_superfamily"/>
</dbReference>
<dbReference type="eggNOG" id="KOG0519">
    <property type="taxonomic scope" value="Eukaryota"/>
</dbReference>
<dbReference type="RefSeq" id="XP_005649359.1">
    <property type="nucleotide sequence ID" value="XM_005649302.1"/>
</dbReference>
<evidence type="ECO:0000259" key="14">
    <source>
        <dbReference type="PROSITE" id="PS50110"/>
    </source>
</evidence>
<keyword evidence="3" id="KW-0675">Receptor</keyword>
<dbReference type="NCBIfam" id="TIGR00229">
    <property type="entry name" value="sensory_box"/>
    <property type="match status" value="3"/>
</dbReference>
<dbReference type="SMART" id="SM00448">
    <property type="entry name" value="REC"/>
    <property type="match status" value="1"/>
</dbReference>
<dbReference type="InterPro" id="IPR036890">
    <property type="entry name" value="HATPase_C_sf"/>
</dbReference>
<dbReference type="GO" id="GO:0009637">
    <property type="term" value="P:response to blue light"/>
    <property type="evidence" value="ECO:0007669"/>
    <property type="project" value="UniProtKB-ARBA"/>
</dbReference>
<evidence type="ECO:0000256" key="10">
    <source>
        <dbReference type="ARBA" id="ARBA00023012"/>
    </source>
</evidence>
<evidence type="ECO:0000313" key="17">
    <source>
        <dbReference type="EMBL" id="EIE24815.1"/>
    </source>
</evidence>
<dbReference type="Gene3D" id="3.30.565.10">
    <property type="entry name" value="Histidine kinase-like ATPase, C-terminal domain"/>
    <property type="match status" value="1"/>
</dbReference>
<dbReference type="InterPro" id="IPR000700">
    <property type="entry name" value="PAS-assoc_C"/>
</dbReference>
<dbReference type="SUPFAM" id="SSF52172">
    <property type="entry name" value="CheY-like"/>
    <property type="match status" value="1"/>
</dbReference>
<dbReference type="Pfam" id="PF02518">
    <property type="entry name" value="HATPase_c"/>
    <property type="match status" value="1"/>
</dbReference>
<keyword evidence="4 11" id="KW-0597">Phosphoprotein</keyword>
<dbReference type="InterPro" id="IPR003594">
    <property type="entry name" value="HATPase_dom"/>
</dbReference>
<feature type="domain" description="PAC" evidence="16">
    <location>
        <begin position="446"/>
        <end position="500"/>
    </location>
</feature>
<evidence type="ECO:0000313" key="18">
    <source>
        <dbReference type="Proteomes" id="UP000007264"/>
    </source>
</evidence>
<evidence type="ECO:0000256" key="6">
    <source>
        <dbReference type="ARBA" id="ARBA00022679"/>
    </source>
</evidence>
<dbReference type="SUPFAM" id="SSF55785">
    <property type="entry name" value="PYP-like sensor domain (PAS domain)"/>
    <property type="match status" value="4"/>
</dbReference>
<evidence type="ECO:0000256" key="5">
    <source>
        <dbReference type="ARBA" id="ARBA00022606"/>
    </source>
</evidence>
<dbReference type="SUPFAM" id="SSF47384">
    <property type="entry name" value="Homodimeric domain of signal transducing histidine kinase"/>
    <property type="match status" value="1"/>
</dbReference>
<feature type="domain" description="PAS" evidence="15">
    <location>
        <begin position="372"/>
        <end position="445"/>
    </location>
</feature>
<keyword evidence="8" id="KW-0418">Kinase</keyword>
<dbReference type="Pfam" id="PF00072">
    <property type="entry name" value="Response_reg"/>
    <property type="match status" value="1"/>
</dbReference>
<keyword evidence="10" id="KW-0902">Two-component regulatory system</keyword>
<evidence type="ECO:0000256" key="4">
    <source>
        <dbReference type="ARBA" id="ARBA00022553"/>
    </source>
</evidence>
<evidence type="ECO:0000256" key="7">
    <source>
        <dbReference type="ARBA" id="ARBA00022741"/>
    </source>
</evidence>
<dbReference type="EMBL" id="AGSI01000005">
    <property type="protein sequence ID" value="EIE24815.1"/>
    <property type="molecule type" value="Genomic_DNA"/>
</dbReference>
<name>I0Z2E6_COCSC</name>
<dbReference type="SMART" id="SM00086">
    <property type="entry name" value="PAC"/>
    <property type="match status" value="4"/>
</dbReference>
<feature type="compositionally biased region" description="Polar residues" evidence="12">
    <location>
        <begin position="1118"/>
        <end position="1127"/>
    </location>
</feature>
<protein>
    <recommendedName>
        <fullName evidence="2">histidine kinase</fullName>
        <ecNumber evidence="2">2.7.13.3</ecNumber>
    </recommendedName>
</protein>
<dbReference type="CDD" id="cd16922">
    <property type="entry name" value="HATPase_EvgS-ArcB-TorS-like"/>
    <property type="match status" value="1"/>
</dbReference>
<feature type="domain" description="PAS" evidence="15">
    <location>
        <begin position="119"/>
        <end position="158"/>
    </location>
</feature>
<gene>
    <name evidence="17" type="ORF">COCSUDRAFT_46955</name>
</gene>
<evidence type="ECO:0000259" key="15">
    <source>
        <dbReference type="PROSITE" id="PS50112"/>
    </source>
</evidence>
<evidence type="ECO:0000256" key="8">
    <source>
        <dbReference type="ARBA" id="ARBA00022777"/>
    </source>
</evidence>
<dbReference type="InterPro" id="IPR000014">
    <property type="entry name" value="PAS"/>
</dbReference>
<feature type="compositionally biased region" description="Low complexity" evidence="12">
    <location>
        <begin position="974"/>
        <end position="983"/>
    </location>
</feature>
<dbReference type="OrthoDB" id="10266508at2759"/>
<organism evidence="17 18">
    <name type="scientific">Coccomyxa subellipsoidea (strain C-169)</name>
    <name type="common">Green microalga</name>
    <dbReference type="NCBI Taxonomy" id="574566"/>
    <lineage>
        <taxon>Eukaryota</taxon>
        <taxon>Viridiplantae</taxon>
        <taxon>Chlorophyta</taxon>
        <taxon>core chlorophytes</taxon>
        <taxon>Trebouxiophyceae</taxon>
        <taxon>Trebouxiophyceae incertae sedis</taxon>
        <taxon>Coccomyxaceae</taxon>
        <taxon>Coccomyxa</taxon>
        <taxon>Coccomyxa subellipsoidea</taxon>
    </lineage>
</organism>
<dbReference type="PRINTS" id="PR00344">
    <property type="entry name" value="BCTRLSENSOR"/>
</dbReference>
<dbReference type="SUPFAM" id="SSF55874">
    <property type="entry name" value="ATPase domain of HSP90 chaperone/DNA topoisomerase II/histidine kinase"/>
    <property type="match status" value="1"/>
</dbReference>
<dbReference type="GO" id="GO:0005886">
    <property type="term" value="C:plasma membrane"/>
    <property type="evidence" value="ECO:0007669"/>
    <property type="project" value="TreeGrafter"/>
</dbReference>
<dbReference type="GO" id="GO:0000155">
    <property type="term" value="F:phosphorelay sensor kinase activity"/>
    <property type="evidence" value="ECO:0007669"/>
    <property type="project" value="InterPro"/>
</dbReference>
<dbReference type="FunFam" id="3.30.565.10:FF:000010">
    <property type="entry name" value="Sensor histidine kinase RcsC"/>
    <property type="match status" value="1"/>
</dbReference>
<feature type="domain" description="Response regulatory" evidence="14">
    <location>
        <begin position="1182"/>
        <end position="1319"/>
    </location>
</feature>
<dbReference type="CDD" id="cd17546">
    <property type="entry name" value="REC_hyHK_CKI1_RcsC-like"/>
    <property type="match status" value="1"/>
</dbReference>
<dbReference type="PROSITE" id="PS50110">
    <property type="entry name" value="RESPONSE_REGULATORY"/>
    <property type="match status" value="1"/>
</dbReference>
<dbReference type="GeneID" id="17042816"/>
<dbReference type="InterPro" id="IPR003661">
    <property type="entry name" value="HisK_dim/P_dom"/>
</dbReference>
<dbReference type="Proteomes" id="UP000007264">
    <property type="component" value="Unassembled WGS sequence"/>
</dbReference>
<evidence type="ECO:0000256" key="2">
    <source>
        <dbReference type="ARBA" id="ARBA00012438"/>
    </source>
</evidence>
<dbReference type="PROSITE" id="PS50112">
    <property type="entry name" value="PAS"/>
    <property type="match status" value="3"/>
</dbReference>
<evidence type="ECO:0000256" key="12">
    <source>
        <dbReference type="SAM" id="MobiDB-lite"/>
    </source>
</evidence>
<feature type="modified residue" description="4-aspartylphosphate" evidence="11">
    <location>
        <position position="1233"/>
    </location>
</feature>
<keyword evidence="9" id="KW-0067">ATP-binding</keyword>
<keyword evidence="3" id="KW-0157">Chromophore</keyword>
<feature type="region of interest" description="Disordered" evidence="12">
    <location>
        <begin position="961"/>
        <end position="1177"/>
    </location>
</feature>
<feature type="domain" description="PAC" evidence="16">
    <location>
        <begin position="310"/>
        <end position="375"/>
    </location>
</feature>
<sequence length="1327" mass="143523">MTMHACFKLPQLLTTCSRFWVPCSNLLRLSLQSMEVRDSCSYDRGEVLGRPVKGLLLGEGTEPGARAVLDDAAAQGVERTVEVRVTPMSEAGRITNVIWVHRDVTEVAEQQHMLALRSRVLNFMSDGIFIADCAGRLMHTNQGFARLTGYEQIEAVGRPWTFLLADDADTALAGSVWAAFAAGAAVSVDLLLRTKGDTRLWGQISFTPVLSEIDGTVENHVGVITDITARKSTAEAMHLCDKALAATSEATLITDAAQPDNPIIYVNSGFIKLLGYTMGEVVGRNARFMQGPDSDPEAVAELRDAVRTGRATVVELINLRKDGSRFWNQARPLLRFCPGFVSMTPIKDSSGFVTNFVGVLQDVTERKASEAAFKLRDHALSNLNEGITIADPNLPDCPLMYVNEAFCRMTGYAREEIIGRNCRFLQGPDTDPASVVRIREALEQKREVSLEILNYKKNGDKFWNLLSMMPVCNAAGAVVSFIGVQSDITELIRRKHAERELQQAKVAAETATEAKSMFLANMSHEIRTPLNGMIAVAQLLLSTNLTPEQRELAETILDSGDTLLTILGDILDFSKIDHNSMVLESAPVSLRDVISSTVEMVAADATKKGLDLAYTMDDALLRRTVLGDAIRIRQVLANILANAVKFTQRGEVVVTATCADASAALPSAAAGRGGDGPGDVCAGRQLVHVAIRDTGIGISEDSMKKLFQCFRQGSESMSRKYGGTGLGLVISKRLTELMGGTTWVESTVGKGSIFHFTMLLVWADEAPPESPRPLGPLPQIEHPSPATKGISWQLPVATSAANGWRQLDDNAQWTGPSMAECAQLSGRRAVVDILHQPTALQARRGQVAQSCRMLCMEADIGCAVGCSDKYDFAIVGVDEAVAGLRGGWKGRPVVVLGQKEGVPMGLHPLVSMVARPVKHVRLVTALLKAIALMRSKAQHVPLHGTASARAAAAAIDAFHIGGGEEPSRRRGRDQTLAQQQRSATARRRMSLDNSALDFGQSDGTAKARQGRRNNPSRTSFAYDTIEEEEQRAQGSCSSSPPANKFNGAQQRLRTRMEVDEKNSMSSNSSMQSCHTTVSAHSNNSNSNSNSSNSSSINAADKDQPVAPAAPAAPAAQAERSNSAQPPSESCKRSHGGSQDRTRASRDNAERGWSSGPPRLTGGGSGAAAAATERSPSPGGALRVLVAEDNLVNQKVLLKVLQRVTPESKVFVANNGQEALQEMEKNVYDIVLMDVHMPIIDGLEASRRIRDIYPEEDRPKIVALSADTTQACTLSQPIFESGEIAYMKDMQSQGKDVGIHQFICKPFRIEELQRVLNSTSRVKRVLPS</sequence>
<keyword evidence="7" id="KW-0547">Nucleotide-binding</keyword>
<reference evidence="17 18" key="1">
    <citation type="journal article" date="2012" name="Genome Biol.">
        <title>The genome of the polar eukaryotic microalga coccomyxa subellipsoidea reveals traits of cold adaptation.</title>
        <authorList>
            <person name="Blanc G."/>
            <person name="Agarkova I."/>
            <person name="Grimwood J."/>
            <person name="Kuo A."/>
            <person name="Brueggeman A."/>
            <person name="Dunigan D."/>
            <person name="Gurnon J."/>
            <person name="Ladunga I."/>
            <person name="Lindquist E."/>
            <person name="Lucas S."/>
            <person name="Pangilinan J."/>
            <person name="Proschold T."/>
            <person name="Salamov A."/>
            <person name="Schmutz J."/>
            <person name="Weeks D."/>
            <person name="Yamada T."/>
            <person name="Claverie J.M."/>
            <person name="Grigoriev I."/>
            <person name="Van Etten J."/>
            <person name="Lomsadze A."/>
            <person name="Borodovsky M."/>
        </authorList>
    </citation>
    <scope>NUCLEOTIDE SEQUENCE [LARGE SCALE GENOMIC DNA]</scope>
    <source>
        <strain evidence="17 18">C-169</strain>
    </source>
</reference>
<dbReference type="PANTHER" id="PTHR43047">
    <property type="entry name" value="TWO-COMPONENT HISTIDINE PROTEIN KINASE"/>
    <property type="match status" value="1"/>
</dbReference>
<proteinExistence type="predicted"/>
<comment type="catalytic activity">
    <reaction evidence="1">
        <text>ATP + protein L-histidine = ADP + protein N-phospho-L-histidine.</text>
        <dbReference type="EC" id="2.7.13.3"/>
    </reaction>
</comment>
<evidence type="ECO:0000259" key="16">
    <source>
        <dbReference type="PROSITE" id="PS50113"/>
    </source>
</evidence>
<dbReference type="Pfam" id="PF13426">
    <property type="entry name" value="PAS_9"/>
    <property type="match status" value="3"/>
</dbReference>
<dbReference type="Gene3D" id="3.30.450.20">
    <property type="entry name" value="PAS domain"/>
    <property type="match status" value="3"/>
</dbReference>
<dbReference type="InterPro" id="IPR001789">
    <property type="entry name" value="Sig_transdc_resp-reg_receiver"/>
</dbReference>
<dbReference type="SMART" id="SM00388">
    <property type="entry name" value="HisKA"/>
    <property type="match status" value="1"/>
</dbReference>
<dbReference type="InterPro" id="IPR036097">
    <property type="entry name" value="HisK_dim/P_sf"/>
</dbReference>
<evidence type="ECO:0000259" key="13">
    <source>
        <dbReference type="PROSITE" id="PS50109"/>
    </source>
</evidence>
<dbReference type="KEGG" id="csl:COCSUDRAFT_46955"/>
<feature type="compositionally biased region" description="Low complexity" evidence="12">
    <location>
        <begin position="1081"/>
        <end position="1095"/>
    </location>
</feature>
<feature type="compositionally biased region" description="Polar residues" evidence="12">
    <location>
        <begin position="1032"/>
        <end position="1051"/>
    </location>
</feature>
<dbReference type="InterPro" id="IPR035965">
    <property type="entry name" value="PAS-like_dom_sf"/>
</dbReference>
<feature type="compositionally biased region" description="Low complexity" evidence="12">
    <location>
        <begin position="1104"/>
        <end position="1117"/>
    </location>
</feature>
<dbReference type="FunFam" id="1.10.287.130:FF:000002">
    <property type="entry name" value="Two-component osmosensing histidine kinase"/>
    <property type="match status" value="1"/>
</dbReference>
<dbReference type="CDD" id="cd00082">
    <property type="entry name" value="HisKA"/>
    <property type="match status" value="1"/>
</dbReference>
<dbReference type="Gene3D" id="3.40.50.2300">
    <property type="match status" value="1"/>
</dbReference>
<dbReference type="EC" id="2.7.13.3" evidence="2"/>
<comment type="caution">
    <text evidence="17">The sequence shown here is derived from an EMBL/GenBank/DDBJ whole genome shotgun (WGS) entry which is preliminary data.</text>
</comment>
<dbReference type="GO" id="GO:0005524">
    <property type="term" value="F:ATP binding"/>
    <property type="evidence" value="ECO:0007669"/>
    <property type="project" value="UniProtKB-KW"/>
</dbReference>
<dbReference type="InterPro" id="IPR005467">
    <property type="entry name" value="His_kinase_dom"/>
</dbReference>
<dbReference type="SMART" id="SM00387">
    <property type="entry name" value="HATPase_c"/>
    <property type="match status" value="1"/>
</dbReference>
<dbReference type="GO" id="GO:0009927">
    <property type="term" value="F:histidine phosphotransfer kinase activity"/>
    <property type="evidence" value="ECO:0007669"/>
    <property type="project" value="TreeGrafter"/>
</dbReference>
<keyword evidence="6" id="KW-0808">Transferase</keyword>
<keyword evidence="18" id="KW-1185">Reference proteome</keyword>
<dbReference type="Gene3D" id="1.10.287.130">
    <property type="match status" value="1"/>
</dbReference>
<evidence type="ECO:0000256" key="9">
    <source>
        <dbReference type="ARBA" id="ARBA00022840"/>
    </source>
</evidence>
<dbReference type="CDD" id="cd00130">
    <property type="entry name" value="PAS"/>
    <property type="match status" value="3"/>
</dbReference>
<evidence type="ECO:0000256" key="11">
    <source>
        <dbReference type="PROSITE-ProRule" id="PRU00169"/>
    </source>
</evidence>
<keyword evidence="5" id="KW-0716">Sensory transduction</keyword>
<dbReference type="GO" id="GO:0009881">
    <property type="term" value="F:photoreceptor activity"/>
    <property type="evidence" value="ECO:0007669"/>
    <property type="project" value="UniProtKB-KW"/>
</dbReference>
<feature type="domain" description="PAS" evidence="15">
    <location>
        <begin position="242"/>
        <end position="309"/>
    </location>
</feature>
<feature type="domain" description="Histidine kinase" evidence="13">
    <location>
        <begin position="521"/>
        <end position="762"/>
    </location>
</feature>
<feature type="compositionally biased region" description="Polar residues" evidence="12">
    <location>
        <begin position="1012"/>
        <end position="1021"/>
    </location>
</feature>
<dbReference type="PROSITE" id="PS50113">
    <property type="entry name" value="PAC"/>
    <property type="match status" value="2"/>
</dbReference>
<dbReference type="InterPro" id="IPR004358">
    <property type="entry name" value="Sig_transdc_His_kin-like_C"/>
</dbReference>
<dbReference type="Pfam" id="PF00512">
    <property type="entry name" value="HisKA"/>
    <property type="match status" value="1"/>
</dbReference>
<dbReference type="PROSITE" id="PS50109">
    <property type="entry name" value="HIS_KIN"/>
    <property type="match status" value="1"/>
</dbReference>
<feature type="compositionally biased region" description="Low complexity" evidence="12">
    <location>
        <begin position="1063"/>
        <end position="1072"/>
    </location>
</feature>
<dbReference type="SMART" id="SM00091">
    <property type="entry name" value="PAS"/>
    <property type="match status" value="3"/>
</dbReference>
<dbReference type="InterPro" id="IPR001610">
    <property type="entry name" value="PAC"/>
</dbReference>